<dbReference type="Gene3D" id="3.40.47.10">
    <property type="match status" value="1"/>
</dbReference>
<evidence type="ECO:0000256" key="6">
    <source>
        <dbReference type="SAM" id="MobiDB-lite"/>
    </source>
</evidence>
<dbReference type="SUPFAM" id="SSF53901">
    <property type="entry name" value="Thiolase-like"/>
    <property type="match status" value="1"/>
</dbReference>
<evidence type="ECO:0000256" key="2">
    <source>
        <dbReference type="ARBA" id="ARBA00022450"/>
    </source>
</evidence>
<dbReference type="InterPro" id="IPR014031">
    <property type="entry name" value="Ketoacyl_synth_C"/>
</dbReference>
<protein>
    <submittedName>
        <fullName evidence="8">Ketoacyl-synthetase-like protein</fullName>
    </submittedName>
</protein>
<keyword evidence="4" id="KW-0808">Transferase</keyword>
<evidence type="ECO:0000256" key="3">
    <source>
        <dbReference type="ARBA" id="ARBA00022553"/>
    </source>
</evidence>
<keyword evidence="9" id="KW-1185">Reference proteome</keyword>
<dbReference type="PANTHER" id="PTHR43775:SF51">
    <property type="entry name" value="INACTIVE PHENOLPHTHIOCEROL SYNTHESIS POLYKETIDE SYNTHASE TYPE I PKS1-RELATED"/>
    <property type="match status" value="1"/>
</dbReference>
<evidence type="ECO:0000256" key="4">
    <source>
        <dbReference type="ARBA" id="ARBA00022679"/>
    </source>
</evidence>
<dbReference type="Gene3D" id="3.30.70.3290">
    <property type="match status" value="2"/>
</dbReference>
<dbReference type="InterPro" id="IPR050091">
    <property type="entry name" value="PKS_NRPS_Biosynth_Enz"/>
</dbReference>
<keyword evidence="3" id="KW-0597">Phosphoprotein</keyword>
<dbReference type="Pfam" id="PF02801">
    <property type="entry name" value="Ketoacyl-synt_C"/>
    <property type="match status" value="1"/>
</dbReference>
<dbReference type="OrthoDB" id="4537517at2"/>
<dbReference type="InterPro" id="IPR014043">
    <property type="entry name" value="Acyl_transferase_dom"/>
</dbReference>
<dbReference type="GO" id="GO:0004312">
    <property type="term" value="F:fatty acid synthase activity"/>
    <property type="evidence" value="ECO:0007669"/>
    <property type="project" value="TreeGrafter"/>
</dbReference>
<dbReference type="Proteomes" id="UP000284824">
    <property type="component" value="Unassembled WGS sequence"/>
</dbReference>
<dbReference type="InterPro" id="IPR020841">
    <property type="entry name" value="PKS_Beta-ketoAc_synthase_dom"/>
</dbReference>
<dbReference type="PROSITE" id="PS00606">
    <property type="entry name" value="KS3_1"/>
    <property type="match status" value="1"/>
</dbReference>
<dbReference type="SUPFAM" id="SSF52151">
    <property type="entry name" value="FabD/lysophospholipase-like"/>
    <property type="match status" value="1"/>
</dbReference>
<dbReference type="GO" id="GO:0017000">
    <property type="term" value="P:antibiotic biosynthetic process"/>
    <property type="evidence" value="ECO:0007669"/>
    <property type="project" value="UniProtKB-ARBA"/>
</dbReference>
<feature type="compositionally biased region" description="Low complexity" evidence="6">
    <location>
        <begin position="477"/>
        <end position="486"/>
    </location>
</feature>
<dbReference type="Gene3D" id="3.40.366.10">
    <property type="entry name" value="Malonyl-Coenzyme A Acyl Carrier Protein, domain 2"/>
    <property type="match status" value="1"/>
</dbReference>
<dbReference type="InterPro" id="IPR001227">
    <property type="entry name" value="Ac_transferase_dom_sf"/>
</dbReference>
<dbReference type="Pfam" id="PF00698">
    <property type="entry name" value="Acyl_transf_1"/>
    <property type="match status" value="1"/>
</dbReference>
<organism evidence="8 9">
    <name type="scientific">Nonomuraea polychroma</name>
    <dbReference type="NCBI Taxonomy" id="46176"/>
    <lineage>
        <taxon>Bacteria</taxon>
        <taxon>Bacillati</taxon>
        <taxon>Actinomycetota</taxon>
        <taxon>Actinomycetes</taxon>
        <taxon>Streptosporangiales</taxon>
        <taxon>Streptosporangiaceae</taxon>
        <taxon>Nonomuraea</taxon>
    </lineage>
</organism>
<feature type="region of interest" description="Disordered" evidence="6">
    <location>
        <begin position="461"/>
        <end position="560"/>
    </location>
</feature>
<dbReference type="PANTHER" id="PTHR43775">
    <property type="entry name" value="FATTY ACID SYNTHASE"/>
    <property type="match status" value="1"/>
</dbReference>
<evidence type="ECO:0000256" key="5">
    <source>
        <dbReference type="ARBA" id="ARBA00023268"/>
    </source>
</evidence>
<dbReference type="AlphaFoldDB" id="A0A438LZG4"/>
<dbReference type="Pfam" id="PF22621">
    <property type="entry name" value="CurL-like_PKS_C"/>
    <property type="match status" value="1"/>
</dbReference>
<dbReference type="InterPro" id="IPR014030">
    <property type="entry name" value="Ketoacyl_synth_N"/>
</dbReference>
<name>A0A438LZG4_9ACTN</name>
<dbReference type="EMBL" id="SAUN01000001">
    <property type="protein sequence ID" value="RVX38747.1"/>
    <property type="molecule type" value="Genomic_DNA"/>
</dbReference>
<comment type="caution">
    <text evidence="8">The sequence shown here is derived from an EMBL/GenBank/DDBJ whole genome shotgun (WGS) entry which is preliminary data.</text>
</comment>
<evidence type="ECO:0000256" key="1">
    <source>
        <dbReference type="ARBA" id="ARBA00001957"/>
    </source>
</evidence>
<feature type="compositionally biased region" description="Basic and acidic residues" evidence="6">
    <location>
        <begin position="465"/>
        <end position="476"/>
    </location>
</feature>
<sequence length="779" mass="83738">MADNEEKLLAYLKRVMADLRQTQQRLREAETAQTEPIAIIGMACRYPGGASTPEGLWELAAEGRDAISGLPTNRGWDVEDIYDPDPDAQGKTYARQGGWLHDAGNFDAEFFGISPREALAIDPQQRLLLETAWEAIERAGIDADSLQGSNTGVFTGISGQEYVSLRAPRAEEATGYVMANATMSIASGRVSYTFGFEGPAVSIDTACSSSLVAVHLAAHSLRSGECDLALAGGVTVMATPATLIEFSRQRGLAPDGRCKPFAAAADGTAVAEGVGLLLLERLSAAEQNGHPILAVIRGSAVNQDGASNGLTAPNGPSQQRVIHAALANARLRTDQIDAVEAHGTGTTLGDPIEAQALLATYGHNRPHPLYLGSVKSNIGHTQAAAGVAGIIKMVQAIHHGLLPASLHIDQPTPHVDWSTGNITLLTHATPWPQTNQPRRAGISSFGISGTNAHLILEAAPTKQDATPDRQPPDRQPQDGQATAAAPTPEPEPGTRPGQAHNQQAHNQQAHNQQAHNQQAHNQQAHNQQAHNQQAHNQQAHNQQAHNQQAHNEQADEFGPQPALPWLLSARSEQALRAYATHILHYRQANPHLPANDIAHALGPRTRHPHRAAILTHDETQLRDALHALAHGQSHPALITHHYTPPPPGTTAFLFSGQGTQRHQMGRDLYHTHPTFAHHLDHIAAQFPLNPPLKTVMFAPEHHPHAHLLHTTQYTQPALFTYHTALAHLLKHHHITPDYLTGHSIGLYAAAHHAGILTLPDATTLITTRATLMATMPPAP</sequence>
<dbReference type="InterPro" id="IPR018201">
    <property type="entry name" value="Ketoacyl_synth_AS"/>
</dbReference>
<accession>A0A438LZG4</accession>
<dbReference type="SMART" id="SM00827">
    <property type="entry name" value="PKS_AT"/>
    <property type="match status" value="1"/>
</dbReference>
<gene>
    <name evidence="8" type="ORF">EDD27_1071</name>
</gene>
<proteinExistence type="predicted"/>
<dbReference type="FunFam" id="3.40.47.10:FF:000019">
    <property type="entry name" value="Polyketide synthase type I"/>
    <property type="match status" value="1"/>
</dbReference>
<dbReference type="Pfam" id="PF16197">
    <property type="entry name" value="KAsynt_C_assoc"/>
    <property type="match status" value="1"/>
</dbReference>
<dbReference type="Pfam" id="PF00109">
    <property type="entry name" value="ketoacyl-synt"/>
    <property type="match status" value="1"/>
</dbReference>
<dbReference type="GO" id="GO:0004315">
    <property type="term" value="F:3-oxoacyl-[acyl-carrier-protein] synthase activity"/>
    <property type="evidence" value="ECO:0007669"/>
    <property type="project" value="InterPro"/>
</dbReference>
<dbReference type="CDD" id="cd00833">
    <property type="entry name" value="PKS"/>
    <property type="match status" value="1"/>
</dbReference>
<dbReference type="Pfam" id="PF08990">
    <property type="entry name" value="Docking"/>
    <property type="match status" value="1"/>
</dbReference>
<keyword evidence="5" id="KW-0511">Multifunctional enzyme</keyword>
<evidence type="ECO:0000313" key="9">
    <source>
        <dbReference type="Proteomes" id="UP000284824"/>
    </source>
</evidence>
<keyword evidence="2" id="KW-0596">Phosphopantetheine</keyword>
<dbReference type="PROSITE" id="PS52004">
    <property type="entry name" value="KS3_2"/>
    <property type="match status" value="1"/>
</dbReference>
<dbReference type="SMART" id="SM00825">
    <property type="entry name" value="PKS_KS"/>
    <property type="match status" value="1"/>
</dbReference>
<dbReference type="InterPro" id="IPR016039">
    <property type="entry name" value="Thiolase-like"/>
</dbReference>
<dbReference type="GO" id="GO:0006633">
    <property type="term" value="P:fatty acid biosynthetic process"/>
    <property type="evidence" value="ECO:0007669"/>
    <property type="project" value="InterPro"/>
</dbReference>
<feature type="compositionally biased region" description="Low complexity" evidence="6">
    <location>
        <begin position="498"/>
        <end position="551"/>
    </location>
</feature>
<reference evidence="8 9" key="1">
    <citation type="submission" date="2019-01" db="EMBL/GenBank/DDBJ databases">
        <title>Sequencing the genomes of 1000 actinobacteria strains.</title>
        <authorList>
            <person name="Klenk H.-P."/>
        </authorList>
    </citation>
    <scope>NUCLEOTIDE SEQUENCE [LARGE SCALE GENOMIC DNA]</scope>
    <source>
        <strain evidence="8 9">DSM 43925</strain>
    </source>
</reference>
<evidence type="ECO:0000259" key="7">
    <source>
        <dbReference type="PROSITE" id="PS52004"/>
    </source>
</evidence>
<dbReference type="RefSeq" id="WP_127931340.1">
    <property type="nucleotide sequence ID" value="NZ_SAUN01000001.1"/>
</dbReference>
<dbReference type="InterPro" id="IPR016035">
    <property type="entry name" value="Acyl_Trfase/lysoPLipase"/>
</dbReference>
<evidence type="ECO:0000313" key="8">
    <source>
        <dbReference type="EMBL" id="RVX38747.1"/>
    </source>
</evidence>
<dbReference type="InterPro" id="IPR032821">
    <property type="entry name" value="PKS_assoc"/>
</dbReference>
<feature type="domain" description="Ketosynthase family 3 (KS3)" evidence="7">
    <location>
        <begin position="34"/>
        <end position="458"/>
    </location>
</feature>
<comment type="cofactor">
    <cofactor evidence="1">
        <name>pantetheine 4'-phosphate</name>
        <dbReference type="ChEBI" id="CHEBI:47942"/>
    </cofactor>
</comment>
<dbReference type="InterPro" id="IPR015083">
    <property type="entry name" value="NorB/c/GfsB-D-like_docking"/>
</dbReference>
<dbReference type="GO" id="GO:0030639">
    <property type="term" value="P:polyketide biosynthetic process"/>
    <property type="evidence" value="ECO:0007669"/>
    <property type="project" value="UniProtKB-ARBA"/>
</dbReference>